<comment type="subcellular location">
    <subcellularLocation>
        <location evidence="1">Cell membrane</location>
        <topology evidence="1">Multi-pass membrane protein</topology>
    </subcellularLocation>
</comment>
<dbReference type="Gene3D" id="2.40.30.10">
    <property type="entry name" value="Translation factors"/>
    <property type="match status" value="1"/>
</dbReference>
<dbReference type="InterPro" id="IPR017927">
    <property type="entry name" value="FAD-bd_FR_type"/>
</dbReference>
<dbReference type="GO" id="GO:0052851">
    <property type="term" value="F:ferric-chelate reductase (NADPH) activity"/>
    <property type="evidence" value="ECO:0007669"/>
    <property type="project" value="UniProtKB-EC"/>
</dbReference>
<evidence type="ECO:0000256" key="6">
    <source>
        <dbReference type="ARBA" id="ARBA00022982"/>
    </source>
</evidence>
<dbReference type="InterPro" id="IPR013121">
    <property type="entry name" value="Fe_red_NAD-bd_6"/>
</dbReference>
<comment type="caution">
    <text evidence="11">The sequence shown here is derived from an EMBL/GenBank/DDBJ whole genome shotgun (WGS) entry which is preliminary data.</text>
</comment>
<dbReference type="Proteomes" id="UP000237441">
    <property type="component" value="Unassembled WGS sequence"/>
</dbReference>
<feature type="transmembrane region" description="Helical" evidence="9">
    <location>
        <begin position="6"/>
        <end position="21"/>
    </location>
</feature>
<evidence type="ECO:0000256" key="8">
    <source>
        <dbReference type="ARBA" id="ARBA00048483"/>
    </source>
</evidence>
<keyword evidence="7" id="KW-0560">Oxidoreductase</keyword>
<feature type="domain" description="FAD-binding FR-type" evidence="10">
    <location>
        <begin position="250"/>
        <end position="358"/>
    </location>
</feature>
<dbReference type="AlphaFoldDB" id="A0A2S7Y277"/>
<dbReference type="SUPFAM" id="SSF52343">
    <property type="entry name" value="Ferredoxin reductase-like, C-terminal NADP-linked domain"/>
    <property type="match status" value="1"/>
</dbReference>
<reference evidence="11 12" key="1">
    <citation type="submission" date="2016-07" db="EMBL/GenBank/DDBJ databases">
        <title>Comparative genomics of the entomopathogenic fungus Beauveria bassiana.</title>
        <authorList>
            <person name="Valero Jimenez C.A."/>
            <person name="Zwaan B.J."/>
            <person name="Van Kan J.A."/>
            <person name="Takken W."/>
            <person name="Debets A.J."/>
            <person name="Schoustra S.E."/>
            <person name="Koenraadt C.J."/>
        </authorList>
    </citation>
    <scope>NUCLEOTIDE SEQUENCE [LARGE SCALE GENOMIC DNA]</scope>
    <source>
        <strain evidence="11 12">ARSEF 8028</strain>
    </source>
</reference>
<dbReference type="InterPro" id="IPR039261">
    <property type="entry name" value="FNR_nucleotide-bd"/>
</dbReference>
<keyword evidence="4" id="KW-0813">Transport</keyword>
<evidence type="ECO:0000256" key="4">
    <source>
        <dbReference type="ARBA" id="ARBA00022448"/>
    </source>
</evidence>
<keyword evidence="9" id="KW-1133">Transmembrane helix</keyword>
<dbReference type="Pfam" id="PF08022">
    <property type="entry name" value="FAD_binding_8"/>
    <property type="match status" value="1"/>
</dbReference>
<dbReference type="GO" id="GO:0006879">
    <property type="term" value="P:intracellular iron ion homeostasis"/>
    <property type="evidence" value="ECO:0007669"/>
    <property type="project" value="TreeGrafter"/>
</dbReference>
<evidence type="ECO:0000256" key="9">
    <source>
        <dbReference type="SAM" id="Phobius"/>
    </source>
</evidence>
<sequence length="512" mass="57838">MIEITLVYAIVSGGLFCLLLLRRPLYGIIQRACPLLLELRRLPPLPSISQGIKRLVADHLTYPTLLSPGRYFDRWSRGDALLLLAYFAANISCFLVPWSSVHQAGRRAGVLAVVNLLFLCVNPYLSLQADMMGISLQNYRRLHACVGAATFLLSVFHAIAAGSLRSKFIREEPVNLFAIVAMSCLCAQFIPLALRRFTYECALRLHQLLALAIGYALWRHVGATHHLSRLYLCVGAALFLVSCAVLLVSLLYYHGLGLSRARISYDLQTITVRLYLHKPLKIQAGQYINLWVPWASLSSFAQTHPFTVISWSEEPQEYLELFIQPVRGFTRDLMSLSAYGPTTCIALFSGPHGKQSHMHEYENVVMIATGFGIAAQFPHLKKLIHDHHVQRTNVRRIHLIWKIEALDVGIAAQQLLNEALDEDKLYGDRILRISMYSNINGISEVPFGRRATWYQGEIPLREILTTEIAERRKSSSTVVAISAEKALRRELIDLMRELRATNIDLAHLEYQP</sequence>
<protein>
    <recommendedName>
        <fullName evidence="3">ferric-chelate reductase (NADPH)</fullName>
        <ecNumber evidence="3">1.16.1.9</ecNumber>
    </recommendedName>
</protein>
<dbReference type="SUPFAM" id="SSF63380">
    <property type="entry name" value="Riboflavin synthase domain-like"/>
    <property type="match status" value="1"/>
</dbReference>
<name>A0A2S7Y277_BEABA</name>
<evidence type="ECO:0000256" key="3">
    <source>
        <dbReference type="ARBA" id="ARBA00012668"/>
    </source>
</evidence>
<feature type="transmembrane region" description="Helical" evidence="9">
    <location>
        <begin position="80"/>
        <end position="98"/>
    </location>
</feature>
<evidence type="ECO:0000313" key="12">
    <source>
        <dbReference type="Proteomes" id="UP000237441"/>
    </source>
</evidence>
<dbReference type="GO" id="GO:0005886">
    <property type="term" value="C:plasma membrane"/>
    <property type="evidence" value="ECO:0007669"/>
    <property type="project" value="UniProtKB-SubCell"/>
</dbReference>
<keyword evidence="6" id="KW-0249">Electron transport</keyword>
<dbReference type="OrthoDB" id="4494341at2759"/>
<evidence type="ECO:0000256" key="1">
    <source>
        <dbReference type="ARBA" id="ARBA00004651"/>
    </source>
</evidence>
<dbReference type="PANTHER" id="PTHR32361">
    <property type="entry name" value="FERRIC/CUPRIC REDUCTASE TRANSMEMBRANE COMPONENT"/>
    <property type="match status" value="1"/>
</dbReference>
<gene>
    <name evidence="11" type="ORF">BB8028_0002g05700</name>
</gene>
<evidence type="ECO:0000313" key="11">
    <source>
        <dbReference type="EMBL" id="PQK10246.1"/>
    </source>
</evidence>
<evidence type="ECO:0000256" key="5">
    <source>
        <dbReference type="ARBA" id="ARBA00022475"/>
    </source>
</evidence>
<dbReference type="InterPro" id="IPR051410">
    <property type="entry name" value="Ferric/Cupric_Reductase"/>
</dbReference>
<dbReference type="GO" id="GO:0006826">
    <property type="term" value="P:iron ion transport"/>
    <property type="evidence" value="ECO:0007669"/>
    <property type="project" value="TreeGrafter"/>
</dbReference>
<comment type="similarity">
    <text evidence="2">Belongs to the ferric reductase (FRE) family.</text>
</comment>
<proteinExistence type="inferred from homology"/>
<evidence type="ECO:0000256" key="2">
    <source>
        <dbReference type="ARBA" id="ARBA00006278"/>
    </source>
</evidence>
<feature type="transmembrane region" description="Helical" evidence="9">
    <location>
        <begin position="142"/>
        <end position="164"/>
    </location>
</feature>
<dbReference type="Gene3D" id="3.40.50.80">
    <property type="entry name" value="Nucleotide-binding domain of ferredoxin-NADP reductase (FNR) module"/>
    <property type="match status" value="1"/>
</dbReference>
<evidence type="ECO:0000256" key="7">
    <source>
        <dbReference type="ARBA" id="ARBA00023002"/>
    </source>
</evidence>
<accession>A0A2S7Y277</accession>
<dbReference type="GO" id="GO:0015677">
    <property type="term" value="P:copper ion import"/>
    <property type="evidence" value="ECO:0007669"/>
    <property type="project" value="TreeGrafter"/>
</dbReference>
<dbReference type="InterPro" id="IPR017938">
    <property type="entry name" value="Riboflavin_synthase-like_b-brl"/>
</dbReference>
<feature type="transmembrane region" description="Helical" evidence="9">
    <location>
        <begin position="104"/>
        <end position="121"/>
    </location>
</feature>
<dbReference type="CDD" id="cd06186">
    <property type="entry name" value="NOX_Duox_like_FAD_NADP"/>
    <property type="match status" value="1"/>
</dbReference>
<feature type="transmembrane region" description="Helical" evidence="9">
    <location>
        <begin position="176"/>
        <end position="194"/>
    </location>
</feature>
<keyword evidence="5" id="KW-1003">Cell membrane</keyword>
<dbReference type="PANTHER" id="PTHR32361:SF26">
    <property type="entry name" value="FAD-BINDING 8 DOMAIN-CONTAINING PROTEIN-RELATED"/>
    <property type="match status" value="1"/>
</dbReference>
<feature type="transmembrane region" description="Helical" evidence="9">
    <location>
        <begin position="230"/>
        <end position="253"/>
    </location>
</feature>
<evidence type="ECO:0000259" key="10">
    <source>
        <dbReference type="PROSITE" id="PS51384"/>
    </source>
</evidence>
<dbReference type="EC" id="1.16.1.9" evidence="3"/>
<dbReference type="InterPro" id="IPR013112">
    <property type="entry name" value="FAD-bd_8"/>
</dbReference>
<dbReference type="Pfam" id="PF08030">
    <property type="entry name" value="NAD_binding_6"/>
    <property type="match status" value="1"/>
</dbReference>
<dbReference type="PROSITE" id="PS51384">
    <property type="entry name" value="FAD_FR"/>
    <property type="match status" value="1"/>
</dbReference>
<keyword evidence="9" id="KW-0472">Membrane</keyword>
<keyword evidence="9" id="KW-0812">Transmembrane</keyword>
<comment type="catalytic activity">
    <reaction evidence="8">
        <text>2 a Fe(II)-siderophore + NADP(+) + H(+) = 2 a Fe(III)-siderophore + NADPH</text>
        <dbReference type="Rhea" id="RHEA:28795"/>
        <dbReference type="Rhea" id="RHEA-COMP:11342"/>
        <dbReference type="Rhea" id="RHEA-COMP:11344"/>
        <dbReference type="ChEBI" id="CHEBI:15378"/>
        <dbReference type="ChEBI" id="CHEBI:29033"/>
        <dbReference type="ChEBI" id="CHEBI:29034"/>
        <dbReference type="ChEBI" id="CHEBI:57783"/>
        <dbReference type="ChEBI" id="CHEBI:58349"/>
        <dbReference type="EC" id="1.16.1.9"/>
    </reaction>
</comment>
<dbReference type="EMBL" id="JRHA01000002">
    <property type="protein sequence ID" value="PQK10246.1"/>
    <property type="molecule type" value="Genomic_DNA"/>
</dbReference>
<organism evidence="11 12">
    <name type="scientific">Beauveria bassiana</name>
    <name type="common">White muscardine disease fungus</name>
    <name type="synonym">Tritirachium shiotae</name>
    <dbReference type="NCBI Taxonomy" id="176275"/>
    <lineage>
        <taxon>Eukaryota</taxon>
        <taxon>Fungi</taxon>
        <taxon>Dikarya</taxon>
        <taxon>Ascomycota</taxon>
        <taxon>Pezizomycotina</taxon>
        <taxon>Sordariomycetes</taxon>
        <taxon>Hypocreomycetidae</taxon>
        <taxon>Hypocreales</taxon>
        <taxon>Cordycipitaceae</taxon>
        <taxon>Beauveria</taxon>
    </lineage>
</organism>